<evidence type="ECO:0000313" key="2">
    <source>
        <dbReference type="Proteomes" id="UP000178380"/>
    </source>
</evidence>
<proteinExistence type="predicted"/>
<organism evidence="1 2">
    <name type="scientific">Candidatus Staskawiczbacteria bacterium RIFCSPHIGHO2_02_FULL_34_10</name>
    <dbReference type="NCBI Taxonomy" id="1802205"/>
    <lineage>
        <taxon>Bacteria</taxon>
        <taxon>Candidatus Staskawicziibacteriota</taxon>
    </lineage>
</organism>
<dbReference type="STRING" id="1802205.A3C58_01475"/>
<dbReference type="EMBL" id="MHOR01000030">
    <property type="protein sequence ID" value="OGZ66524.1"/>
    <property type="molecule type" value="Genomic_DNA"/>
</dbReference>
<name>A0A1G2HVE6_9BACT</name>
<evidence type="ECO:0000313" key="1">
    <source>
        <dbReference type="EMBL" id="OGZ66524.1"/>
    </source>
</evidence>
<dbReference type="Proteomes" id="UP000178380">
    <property type="component" value="Unassembled WGS sequence"/>
</dbReference>
<reference evidence="1 2" key="1">
    <citation type="journal article" date="2016" name="Nat. Commun.">
        <title>Thousands of microbial genomes shed light on interconnected biogeochemical processes in an aquifer system.</title>
        <authorList>
            <person name="Anantharaman K."/>
            <person name="Brown C.T."/>
            <person name="Hug L.A."/>
            <person name="Sharon I."/>
            <person name="Castelle C.J."/>
            <person name="Probst A.J."/>
            <person name="Thomas B.C."/>
            <person name="Singh A."/>
            <person name="Wilkins M.J."/>
            <person name="Karaoz U."/>
            <person name="Brodie E.L."/>
            <person name="Williams K.H."/>
            <person name="Hubbard S.S."/>
            <person name="Banfield J.F."/>
        </authorList>
    </citation>
    <scope>NUCLEOTIDE SEQUENCE [LARGE SCALE GENOMIC DNA]</scope>
</reference>
<comment type="caution">
    <text evidence="1">The sequence shown here is derived from an EMBL/GenBank/DDBJ whole genome shotgun (WGS) entry which is preliminary data.</text>
</comment>
<accession>A0A1G2HVE6</accession>
<sequence>MKNVKDKNDKKIIYIAKMVELPRNDGVDPLSNEINTFFKRLKYCTMANADAKNPVANKIRNNFSHWFLLIKIVKRTEKIKKNKRFSTPPDLVGDPNMLKLTSCENKVDRITVVKNPPRSSMGRYTDLSHIGNETERFFL</sequence>
<gene>
    <name evidence="1" type="ORF">A3C58_01475</name>
</gene>
<dbReference type="AlphaFoldDB" id="A0A1G2HVE6"/>
<protein>
    <submittedName>
        <fullName evidence="1">Uncharacterized protein</fullName>
    </submittedName>
</protein>